<evidence type="ECO:0000256" key="3">
    <source>
        <dbReference type="SAM" id="SignalP"/>
    </source>
</evidence>
<dbReference type="GO" id="GO:0016787">
    <property type="term" value="F:hydrolase activity"/>
    <property type="evidence" value="ECO:0007669"/>
    <property type="project" value="UniProtKB-KW"/>
</dbReference>
<dbReference type="SUPFAM" id="SSF52540">
    <property type="entry name" value="P-loop containing nucleoside triphosphate hydrolases"/>
    <property type="match status" value="1"/>
</dbReference>
<feature type="chain" id="PRO_5017465282" evidence="3">
    <location>
        <begin position="18"/>
        <end position="86"/>
    </location>
</feature>
<evidence type="ECO:0000313" key="5">
    <source>
        <dbReference type="Proteomes" id="UP000265566"/>
    </source>
</evidence>
<organism evidence="4 5">
    <name type="scientific">Medicago truncatula</name>
    <name type="common">Barrel medic</name>
    <name type="synonym">Medicago tribuloides</name>
    <dbReference type="NCBI Taxonomy" id="3880"/>
    <lineage>
        <taxon>Eukaryota</taxon>
        <taxon>Viridiplantae</taxon>
        <taxon>Streptophyta</taxon>
        <taxon>Embryophyta</taxon>
        <taxon>Tracheophyta</taxon>
        <taxon>Spermatophyta</taxon>
        <taxon>Magnoliopsida</taxon>
        <taxon>eudicotyledons</taxon>
        <taxon>Gunneridae</taxon>
        <taxon>Pentapetalae</taxon>
        <taxon>rosids</taxon>
        <taxon>fabids</taxon>
        <taxon>Fabales</taxon>
        <taxon>Fabaceae</taxon>
        <taxon>Papilionoideae</taxon>
        <taxon>50 kb inversion clade</taxon>
        <taxon>NPAAA clade</taxon>
        <taxon>Hologalegina</taxon>
        <taxon>IRL clade</taxon>
        <taxon>Trifolieae</taxon>
        <taxon>Medicago</taxon>
    </lineage>
</organism>
<dbReference type="PANTHER" id="PTHR43636:SF2">
    <property type="entry name" value="ELONGATION FACTOR G, MITOCHONDRIAL"/>
    <property type="match status" value="1"/>
</dbReference>
<dbReference type="Proteomes" id="UP000265566">
    <property type="component" value="Chromosome 7"/>
</dbReference>
<evidence type="ECO:0000256" key="1">
    <source>
        <dbReference type="ARBA" id="ARBA00022768"/>
    </source>
</evidence>
<name>A0A396GYY1_MEDTR</name>
<reference evidence="5" key="1">
    <citation type="journal article" date="2018" name="Nat. Plants">
        <title>Whole-genome landscape of Medicago truncatula symbiotic genes.</title>
        <authorList>
            <person name="Pecrix Y."/>
            <person name="Staton S.E."/>
            <person name="Sallet E."/>
            <person name="Lelandais-Briere C."/>
            <person name="Moreau S."/>
            <person name="Carrere S."/>
            <person name="Blein T."/>
            <person name="Jardinaud M.F."/>
            <person name="Latrasse D."/>
            <person name="Zouine M."/>
            <person name="Zahm M."/>
            <person name="Kreplak J."/>
            <person name="Mayjonade B."/>
            <person name="Satge C."/>
            <person name="Perez M."/>
            <person name="Cauet S."/>
            <person name="Marande W."/>
            <person name="Chantry-Darmon C."/>
            <person name="Lopez-Roques C."/>
            <person name="Bouchez O."/>
            <person name="Berard A."/>
            <person name="Debelle F."/>
            <person name="Munos S."/>
            <person name="Bendahmane A."/>
            <person name="Berges H."/>
            <person name="Niebel A."/>
            <person name="Buitink J."/>
            <person name="Frugier F."/>
            <person name="Benhamed M."/>
            <person name="Crespi M."/>
            <person name="Gouzy J."/>
            <person name="Gamas P."/>
        </authorList>
    </citation>
    <scope>NUCLEOTIDE SEQUENCE [LARGE SCALE GENOMIC DNA]</scope>
    <source>
        <strain evidence="5">cv. Jemalong A17</strain>
    </source>
</reference>
<keyword evidence="2" id="KW-0648">Protein biosynthesis</keyword>
<keyword evidence="3" id="KW-0732">Signal</keyword>
<protein>
    <submittedName>
        <fullName evidence="4">Putative P-loop containing nucleoside triphosphate hydrolase</fullName>
    </submittedName>
</protein>
<feature type="signal peptide" evidence="3">
    <location>
        <begin position="1"/>
        <end position="17"/>
    </location>
</feature>
<sequence>MFSFFCGCLRILKFTDGVQFTCSVSSDVLLSSVDGVQDLSINVDKQMVTYQLPRIVFINSLDYKEADPWEVVDQVNLIRLMDLRSL</sequence>
<keyword evidence="4" id="KW-0378">Hydrolase</keyword>
<dbReference type="Gene3D" id="3.40.50.300">
    <property type="entry name" value="P-loop containing nucleotide triphosphate hydrolases"/>
    <property type="match status" value="1"/>
</dbReference>
<dbReference type="Gramene" id="rna38093">
    <property type="protein sequence ID" value="RHN44045.1"/>
    <property type="gene ID" value="gene38093"/>
</dbReference>
<evidence type="ECO:0000313" key="4">
    <source>
        <dbReference type="EMBL" id="RHN44045.1"/>
    </source>
</evidence>
<dbReference type="AlphaFoldDB" id="A0A396GYY1"/>
<gene>
    <name evidence="4" type="ORF">MtrunA17_Chr7g0215051</name>
</gene>
<keyword evidence="1" id="KW-0251">Elongation factor</keyword>
<dbReference type="EMBL" id="PSQE01000007">
    <property type="protein sequence ID" value="RHN44045.1"/>
    <property type="molecule type" value="Genomic_DNA"/>
</dbReference>
<dbReference type="InterPro" id="IPR027417">
    <property type="entry name" value="P-loop_NTPase"/>
</dbReference>
<comment type="caution">
    <text evidence="4">The sequence shown here is derived from an EMBL/GenBank/DDBJ whole genome shotgun (WGS) entry which is preliminary data.</text>
</comment>
<evidence type="ECO:0000256" key="2">
    <source>
        <dbReference type="ARBA" id="ARBA00022917"/>
    </source>
</evidence>
<proteinExistence type="predicted"/>
<accession>A0A396GYY1</accession>
<dbReference type="GO" id="GO:0003746">
    <property type="term" value="F:translation elongation factor activity"/>
    <property type="evidence" value="ECO:0007669"/>
    <property type="project" value="UniProtKB-KW"/>
</dbReference>
<dbReference type="PANTHER" id="PTHR43636">
    <property type="entry name" value="ELONGATION FACTOR G, MITOCHONDRIAL"/>
    <property type="match status" value="1"/>
</dbReference>